<evidence type="ECO:0008006" key="9">
    <source>
        <dbReference type="Google" id="ProtNLM"/>
    </source>
</evidence>
<dbReference type="GO" id="GO:0009908">
    <property type="term" value="P:flower development"/>
    <property type="evidence" value="ECO:0007669"/>
    <property type="project" value="UniProtKB-KW"/>
</dbReference>
<keyword evidence="5" id="KW-0287">Flowering</keyword>
<dbReference type="STRING" id="981085.W9RKG4"/>
<evidence type="ECO:0000313" key="7">
    <source>
        <dbReference type="EMBL" id="EXB94895.1"/>
    </source>
</evidence>
<feature type="coiled-coil region" evidence="6">
    <location>
        <begin position="19"/>
        <end position="129"/>
    </location>
</feature>
<keyword evidence="8" id="KW-1185">Reference proteome</keyword>
<evidence type="ECO:0000256" key="4">
    <source>
        <dbReference type="ARBA" id="ARBA00023054"/>
    </source>
</evidence>
<proteinExistence type="inferred from homology"/>
<keyword evidence="2" id="KW-0217">Developmental protein</keyword>
<gene>
    <name evidence="7" type="ORF">L484_023003</name>
</gene>
<keyword evidence="3" id="KW-0221">Differentiation</keyword>
<organism evidence="7 8">
    <name type="scientific">Morus notabilis</name>
    <dbReference type="NCBI Taxonomy" id="981085"/>
    <lineage>
        <taxon>Eukaryota</taxon>
        <taxon>Viridiplantae</taxon>
        <taxon>Streptophyta</taxon>
        <taxon>Embryophyta</taxon>
        <taxon>Tracheophyta</taxon>
        <taxon>Spermatophyta</taxon>
        <taxon>Magnoliopsida</taxon>
        <taxon>eudicotyledons</taxon>
        <taxon>Gunneridae</taxon>
        <taxon>Pentapetalae</taxon>
        <taxon>rosids</taxon>
        <taxon>fabids</taxon>
        <taxon>Rosales</taxon>
        <taxon>Moraceae</taxon>
        <taxon>Moreae</taxon>
        <taxon>Morus</taxon>
    </lineage>
</organism>
<evidence type="ECO:0000313" key="8">
    <source>
        <dbReference type="Proteomes" id="UP000030645"/>
    </source>
</evidence>
<keyword evidence="4 6" id="KW-0175">Coiled coil</keyword>
<dbReference type="InterPro" id="IPR040353">
    <property type="entry name" value="FLX/FLX-like"/>
</dbReference>
<dbReference type="AlphaFoldDB" id="W9RKG4"/>
<dbReference type="EMBL" id="KE345183">
    <property type="protein sequence ID" value="EXB94895.1"/>
    <property type="molecule type" value="Genomic_DNA"/>
</dbReference>
<dbReference type="PANTHER" id="PTHR33405">
    <property type="entry name" value="PROTEIN FLX-LIKE 2"/>
    <property type="match status" value="1"/>
</dbReference>
<dbReference type="PANTHER" id="PTHR33405:SF18">
    <property type="entry name" value="PROTEIN FLX-LIKE 4"/>
    <property type="match status" value="1"/>
</dbReference>
<comment type="similarity">
    <text evidence="1">Belongs to the FLX family.</text>
</comment>
<evidence type="ECO:0000256" key="6">
    <source>
        <dbReference type="SAM" id="Coils"/>
    </source>
</evidence>
<protein>
    <recommendedName>
        <fullName evidence="9">Protein FLX-like 4</fullName>
    </recommendedName>
</protein>
<accession>W9RKG4</accession>
<dbReference type="GO" id="GO:0030154">
    <property type="term" value="P:cell differentiation"/>
    <property type="evidence" value="ECO:0007669"/>
    <property type="project" value="UniProtKB-KW"/>
</dbReference>
<evidence type="ECO:0000256" key="2">
    <source>
        <dbReference type="ARBA" id="ARBA00022473"/>
    </source>
</evidence>
<evidence type="ECO:0000256" key="3">
    <source>
        <dbReference type="ARBA" id="ARBA00022782"/>
    </source>
</evidence>
<dbReference type="eggNOG" id="ENOG502QW8B">
    <property type="taxonomic scope" value="Eukaryota"/>
</dbReference>
<reference evidence="8" key="1">
    <citation type="submission" date="2013-01" db="EMBL/GenBank/DDBJ databases">
        <title>Draft Genome Sequence of a Mulberry Tree, Morus notabilis C.K. Schneid.</title>
        <authorList>
            <person name="He N."/>
            <person name="Zhao S."/>
        </authorList>
    </citation>
    <scope>NUCLEOTIDE SEQUENCE</scope>
</reference>
<dbReference type="Proteomes" id="UP000030645">
    <property type="component" value="Unassembled WGS sequence"/>
</dbReference>
<evidence type="ECO:0000256" key="1">
    <source>
        <dbReference type="ARBA" id="ARBA00005405"/>
    </source>
</evidence>
<evidence type="ECO:0000256" key="5">
    <source>
        <dbReference type="ARBA" id="ARBA00023089"/>
    </source>
</evidence>
<sequence>MKSSQAESDVQIRVLVDKIARAEADIRAGEAVKKDLQQARKDAQSLVAARRELTVRIQEVTKELQKARADVKSIPDLLAEVESLRKEHQRLRTTFEYEKGLNIEQVEELQAMEKKLIAMSGEVEKLKVDVFNAEKKAHAPSPYIGSYMNPDFSYRPPMLGNVAYVDSYGRPHVQMGGWPAGEGMIGSSGLMAAPVVAFPPTEISTVPSSGVAAVPSSMVSDVPTNGGAAIPAVTDGAIPGSAGASASMSGGDAGSAEHAQCFAAFKMRRYSCVLAIKYNTRTDLCSLPL</sequence>
<name>W9RKG4_9ROSA</name>